<dbReference type="Proteomes" id="UP000431744">
    <property type="component" value="Unassembled WGS sequence"/>
</dbReference>
<feature type="transmembrane region" description="Helical" evidence="2">
    <location>
        <begin position="623"/>
        <end position="649"/>
    </location>
</feature>
<feature type="transmembrane region" description="Helical" evidence="2">
    <location>
        <begin position="225"/>
        <end position="246"/>
    </location>
</feature>
<dbReference type="InterPro" id="IPR052901">
    <property type="entry name" value="Bact_TGase-like"/>
</dbReference>
<reference evidence="4 5" key="1">
    <citation type="submission" date="2019-09" db="EMBL/GenBank/DDBJ databases">
        <title>Phylogeny of genus Pseudoclavibacter and closely related genus.</title>
        <authorList>
            <person name="Li Y."/>
        </authorList>
    </citation>
    <scope>NUCLEOTIDE SEQUENCE [LARGE SCALE GENOMIC DNA]</scope>
    <source>
        <strain evidence="4 5">EGI 60007</strain>
    </source>
</reference>
<evidence type="ECO:0000313" key="4">
    <source>
        <dbReference type="EMBL" id="KAB1649278.1"/>
    </source>
</evidence>
<dbReference type="SUPFAM" id="SSF54001">
    <property type="entry name" value="Cysteine proteinases"/>
    <property type="match status" value="1"/>
</dbReference>
<dbReference type="OrthoDB" id="3651060at2"/>
<dbReference type="AlphaFoldDB" id="A0A6H9WML8"/>
<evidence type="ECO:0000313" key="5">
    <source>
        <dbReference type="Proteomes" id="UP000431744"/>
    </source>
</evidence>
<dbReference type="SMART" id="SM00460">
    <property type="entry name" value="TGc"/>
    <property type="match status" value="1"/>
</dbReference>
<feature type="compositionally biased region" description="Polar residues" evidence="1">
    <location>
        <begin position="570"/>
        <end position="582"/>
    </location>
</feature>
<feature type="domain" description="Transglutaminase-like" evidence="3">
    <location>
        <begin position="495"/>
        <end position="568"/>
    </location>
</feature>
<feature type="transmembrane region" description="Helical" evidence="2">
    <location>
        <begin position="39"/>
        <end position="59"/>
    </location>
</feature>
<dbReference type="PANTHER" id="PTHR42736:SF1">
    <property type="entry name" value="PROTEIN-GLUTAMINE GAMMA-GLUTAMYLTRANSFERASE"/>
    <property type="match status" value="1"/>
</dbReference>
<accession>A0A6H9WML8</accession>
<dbReference type="Gene3D" id="3.10.620.30">
    <property type="match status" value="1"/>
</dbReference>
<dbReference type="InterPro" id="IPR002931">
    <property type="entry name" value="Transglutaminase-like"/>
</dbReference>
<name>A0A6H9WML8_9MICO</name>
<organism evidence="4 5">
    <name type="scientific">Pseudoclavibacter endophyticus</name>
    <dbReference type="NCBI Taxonomy" id="1778590"/>
    <lineage>
        <taxon>Bacteria</taxon>
        <taxon>Bacillati</taxon>
        <taxon>Actinomycetota</taxon>
        <taxon>Actinomycetes</taxon>
        <taxon>Micrococcales</taxon>
        <taxon>Microbacteriaceae</taxon>
        <taxon>Pseudoclavibacter</taxon>
    </lineage>
</organism>
<feature type="region of interest" description="Disordered" evidence="1">
    <location>
        <begin position="805"/>
        <end position="838"/>
    </location>
</feature>
<sequence>MNTTNAAARRFTARGWIDLGVFAALVLIAMLGFQSPYSGWWFLLATAGGLIVGVGAALLGSLWRLNVLNTVLVGVAGYFLLGTAFALPFSGFLAVLPTFQTLAALAIGAVQSWRDIITLQPPVEGPDHTLVLPYIATFAVTLAGSIVVLRWLQRHDRSVGKAAVVLVGPLALFILTTITGTSEPFLGVLRGLAIGLIAVVWLGWRRGLPNVAGDEARKGLWRRRLAGTAVIAVAAGVVAGGSGAIVQPVVDSERFVLRDEVTPPFEPFLYESPLAGFRMYTKDLRDTVLLKIAGLEPGDSLRLAVLDSYTGKKWEIVDPDLGIEGAGTYNLVGRDVPQTDFLTSSTMRQIEVHVENYDDIWLPTIGAPTRVDLIAGSVTDRRSDLRFNAETGTGLVMSGLGANDVYAVTADLQDYPLEGQLDNIPVANIELPPSAPAPAVLVERMQTFIQGETSPYLQLRAIEQAFTSQGYLSHGTASDQAPSRAGHGLDRMQELFDLRYMIGDSEQYASAMALMARELGYPSRVVMGYAPESVPQGGGLVDVRGSDVTAWVEVAFEGFGWVRFDPTPEQTDVPVNTVSEPQSKPRAQVRQPPQTEERPDDLITAADRPEDDEDKVDESGLPWWVIAIITAVAIPLVLYLLPLLVFVLIRAIRRRRRQRGDPDARLAGAWDEAVDRLAELGYAVPVRETRPRTARAMHPELAPIASRADAAVFGIAEPSDAVIEGVWDDADRVVRAARRESTFARRLAARFRVSQHRRRTAKDASSRVRGEMTLARADLRNRALRSHGEALPSAETIAQIEATGHAVDGSDLPGAPTASGTGIAIAKPPAGGEDGRRR</sequence>
<feature type="transmembrane region" description="Helical" evidence="2">
    <location>
        <begin position="185"/>
        <end position="204"/>
    </location>
</feature>
<dbReference type="PANTHER" id="PTHR42736">
    <property type="entry name" value="PROTEIN-GLUTAMINE GAMMA-GLUTAMYLTRANSFERASE"/>
    <property type="match status" value="1"/>
</dbReference>
<feature type="transmembrane region" description="Helical" evidence="2">
    <location>
        <begin position="131"/>
        <end position="152"/>
    </location>
</feature>
<proteinExistence type="predicted"/>
<feature type="region of interest" description="Disordered" evidence="1">
    <location>
        <begin position="570"/>
        <end position="616"/>
    </location>
</feature>
<keyword evidence="2" id="KW-1133">Transmembrane helix</keyword>
<evidence type="ECO:0000259" key="3">
    <source>
        <dbReference type="SMART" id="SM00460"/>
    </source>
</evidence>
<comment type="caution">
    <text evidence="4">The sequence shown here is derived from an EMBL/GenBank/DDBJ whole genome shotgun (WGS) entry which is preliminary data.</text>
</comment>
<dbReference type="Pfam" id="PF01841">
    <property type="entry name" value="Transglut_core"/>
    <property type="match status" value="1"/>
</dbReference>
<gene>
    <name evidence="4" type="ORF">F8O04_03115</name>
</gene>
<feature type="transmembrane region" description="Helical" evidence="2">
    <location>
        <begin position="15"/>
        <end position="33"/>
    </location>
</feature>
<protein>
    <submittedName>
        <fullName evidence="4">Transglutaminase domain-containing protein</fullName>
    </submittedName>
</protein>
<evidence type="ECO:0000256" key="1">
    <source>
        <dbReference type="SAM" id="MobiDB-lite"/>
    </source>
</evidence>
<feature type="transmembrane region" description="Helical" evidence="2">
    <location>
        <begin position="71"/>
        <end position="96"/>
    </location>
</feature>
<dbReference type="EMBL" id="WBJY01000001">
    <property type="protein sequence ID" value="KAB1649278.1"/>
    <property type="molecule type" value="Genomic_DNA"/>
</dbReference>
<evidence type="ECO:0000256" key="2">
    <source>
        <dbReference type="SAM" id="Phobius"/>
    </source>
</evidence>
<keyword evidence="5" id="KW-1185">Reference proteome</keyword>
<keyword evidence="2" id="KW-0472">Membrane</keyword>
<keyword evidence="2" id="KW-0812">Transmembrane</keyword>
<feature type="transmembrane region" description="Helical" evidence="2">
    <location>
        <begin position="159"/>
        <end position="179"/>
    </location>
</feature>
<dbReference type="RefSeq" id="WP_158027870.1">
    <property type="nucleotide sequence ID" value="NZ_BMHG01000001.1"/>
</dbReference>
<dbReference type="InterPro" id="IPR038765">
    <property type="entry name" value="Papain-like_cys_pep_sf"/>
</dbReference>